<reference evidence="2 3" key="1">
    <citation type="journal article" date="2016" name="Sci. Rep.">
        <title>The Dendrobium catenatum Lindl. genome sequence provides insights into polysaccharide synthase, floral development and adaptive evolution.</title>
        <authorList>
            <person name="Zhang G.Q."/>
            <person name="Xu Q."/>
            <person name="Bian C."/>
            <person name="Tsai W.C."/>
            <person name="Yeh C.M."/>
            <person name="Liu K.W."/>
            <person name="Yoshida K."/>
            <person name="Zhang L.S."/>
            <person name="Chang S.B."/>
            <person name="Chen F."/>
            <person name="Shi Y."/>
            <person name="Su Y.Y."/>
            <person name="Zhang Y.Q."/>
            <person name="Chen L.J."/>
            <person name="Yin Y."/>
            <person name="Lin M."/>
            <person name="Huang H."/>
            <person name="Deng H."/>
            <person name="Wang Z.W."/>
            <person name="Zhu S.L."/>
            <person name="Zhao X."/>
            <person name="Deng C."/>
            <person name="Niu S.C."/>
            <person name="Huang J."/>
            <person name="Wang M."/>
            <person name="Liu G.H."/>
            <person name="Yang H.J."/>
            <person name="Xiao X.J."/>
            <person name="Hsiao Y.Y."/>
            <person name="Wu W.L."/>
            <person name="Chen Y.Y."/>
            <person name="Mitsuda N."/>
            <person name="Ohme-Takagi M."/>
            <person name="Luo Y.B."/>
            <person name="Van de Peer Y."/>
            <person name="Liu Z.J."/>
        </authorList>
    </citation>
    <scope>NUCLEOTIDE SEQUENCE [LARGE SCALE GENOMIC DNA]</scope>
    <source>
        <tissue evidence="2">The whole plant</tissue>
    </source>
</reference>
<sequence length="657" mass="71853">MSFSHKKLQGMTTIGSPSDTETEGCSLSRPLMALIALVNGPRKGVHQSSNSLAPAITGHWMGRVELESGSGGDFIQHQIKVLCLLQEEVKGFRFSAYSRRESNDSGKVAEFDSPHRLLEDKTSMFMKLVSEYSIRTERCSKEEALWKIKMLSLMTTDLNRRAGLDKIGSIRSDCNLEPAQDWVDNMTPLKSFMTVNLGEGARVQFPQAVLNTGYAGATIQFGTIFEHSGWDLAKLRGPSSNPGQGACSRAVQVGVQAGSGLSGRAARADRPAGSWQGGSSSGQGSRTLFGHQKTAGNIYHQKIPPKIFFPTPVLPAKNLPLESHRKKPICPRKMPPKMIDFLVVGLPIERKEKADVEFRPRGGVGQLAVDDKNNDEEREMVYKQKKTNFLDLKKLQQNTKEEDLFGVKGPGDSIAPGKMEVILKGLLRLAIGAKGETLSLVQYLEGASKEWTNSRTCFSQRRRNSNPSAGHPFNVTQHPCFSRRRRNSNLAAGHPFNVAQQYNTPVFLSAGGIQIPPPATRSTSQSSTAQVFLGTGGIRILPPATRSTSHNTRCLLASTRSLLLPRRLKFGFRTAVQADASQHIMLHLLGFIDVPIIGSGSPLSDDVMDLYEKSCDTFALQYGDFVAHKKVTAVGINTEWGFLMASISEGSGEQTPL</sequence>
<evidence type="ECO:0000313" key="3">
    <source>
        <dbReference type="Proteomes" id="UP000233837"/>
    </source>
</evidence>
<organism evidence="2 3">
    <name type="scientific">Dendrobium catenatum</name>
    <dbReference type="NCBI Taxonomy" id="906689"/>
    <lineage>
        <taxon>Eukaryota</taxon>
        <taxon>Viridiplantae</taxon>
        <taxon>Streptophyta</taxon>
        <taxon>Embryophyta</taxon>
        <taxon>Tracheophyta</taxon>
        <taxon>Spermatophyta</taxon>
        <taxon>Magnoliopsida</taxon>
        <taxon>Liliopsida</taxon>
        <taxon>Asparagales</taxon>
        <taxon>Orchidaceae</taxon>
        <taxon>Epidendroideae</taxon>
        <taxon>Malaxideae</taxon>
        <taxon>Dendrobiinae</taxon>
        <taxon>Dendrobium</taxon>
    </lineage>
</organism>
<dbReference type="AlphaFoldDB" id="A0A2I0WQJ5"/>
<name>A0A2I0WQJ5_9ASPA</name>
<evidence type="ECO:0000313" key="2">
    <source>
        <dbReference type="EMBL" id="PKU77935.1"/>
    </source>
</evidence>
<dbReference type="Proteomes" id="UP000233837">
    <property type="component" value="Unassembled WGS sequence"/>
</dbReference>
<gene>
    <name evidence="2" type="primary">ABCC5</name>
    <name evidence="2" type="ORF">MA16_Dca023038</name>
</gene>
<feature type="region of interest" description="Disordered" evidence="1">
    <location>
        <begin position="1"/>
        <end position="24"/>
    </location>
</feature>
<proteinExistence type="predicted"/>
<reference evidence="2 3" key="2">
    <citation type="journal article" date="2017" name="Nature">
        <title>The Apostasia genome and the evolution of orchids.</title>
        <authorList>
            <person name="Zhang G.Q."/>
            <person name="Liu K.W."/>
            <person name="Li Z."/>
            <person name="Lohaus R."/>
            <person name="Hsiao Y.Y."/>
            <person name="Niu S.C."/>
            <person name="Wang J.Y."/>
            <person name="Lin Y.C."/>
            <person name="Xu Q."/>
            <person name="Chen L.J."/>
            <person name="Yoshida K."/>
            <person name="Fujiwara S."/>
            <person name="Wang Z.W."/>
            <person name="Zhang Y.Q."/>
            <person name="Mitsuda N."/>
            <person name="Wang M."/>
            <person name="Liu G.H."/>
            <person name="Pecoraro L."/>
            <person name="Huang H.X."/>
            <person name="Xiao X.J."/>
            <person name="Lin M."/>
            <person name="Wu X.Y."/>
            <person name="Wu W.L."/>
            <person name="Chen Y.Y."/>
            <person name="Chang S.B."/>
            <person name="Sakamoto S."/>
            <person name="Ohme-Takagi M."/>
            <person name="Yagi M."/>
            <person name="Zeng S.J."/>
            <person name="Shen C.Y."/>
            <person name="Yeh C.M."/>
            <person name="Luo Y.B."/>
            <person name="Tsai W.C."/>
            <person name="Van de Peer Y."/>
            <person name="Liu Z.J."/>
        </authorList>
    </citation>
    <scope>NUCLEOTIDE SEQUENCE [LARGE SCALE GENOMIC DNA]</scope>
    <source>
        <tissue evidence="2">The whole plant</tissue>
    </source>
</reference>
<protein>
    <submittedName>
        <fullName evidence="2">ABC transporter C family member 5</fullName>
    </submittedName>
</protein>
<feature type="region of interest" description="Disordered" evidence="1">
    <location>
        <begin position="460"/>
        <end position="479"/>
    </location>
</feature>
<evidence type="ECO:0000256" key="1">
    <source>
        <dbReference type="SAM" id="MobiDB-lite"/>
    </source>
</evidence>
<feature type="region of interest" description="Disordered" evidence="1">
    <location>
        <begin position="261"/>
        <end position="286"/>
    </location>
</feature>
<keyword evidence="3" id="KW-1185">Reference proteome</keyword>
<dbReference type="EMBL" id="KZ502483">
    <property type="protein sequence ID" value="PKU77935.1"/>
    <property type="molecule type" value="Genomic_DNA"/>
</dbReference>
<feature type="compositionally biased region" description="Polar residues" evidence="1">
    <location>
        <begin position="10"/>
        <end position="24"/>
    </location>
</feature>
<accession>A0A2I0WQJ5</accession>